<comment type="caution">
    <text evidence="3">The sequence shown here is derived from an EMBL/GenBank/DDBJ whole genome shotgun (WGS) entry which is preliminary data.</text>
</comment>
<feature type="compositionally biased region" description="Basic and acidic residues" evidence="2">
    <location>
        <begin position="360"/>
        <end position="382"/>
    </location>
</feature>
<evidence type="ECO:0000313" key="3">
    <source>
        <dbReference type="EMBL" id="RIA83503.1"/>
    </source>
</evidence>
<evidence type="ECO:0000313" key="4">
    <source>
        <dbReference type="Proteomes" id="UP000265703"/>
    </source>
</evidence>
<dbReference type="AlphaFoldDB" id="A0A397SB07"/>
<reference evidence="3 4" key="1">
    <citation type="submission" date="2018-06" db="EMBL/GenBank/DDBJ databases">
        <title>Comparative genomics reveals the genomic features of Rhizophagus irregularis, R. cerebriforme, R. diaphanum and Gigaspora rosea, and their symbiotic lifestyle signature.</title>
        <authorList>
            <person name="Morin E."/>
            <person name="San Clemente H."/>
            <person name="Chen E.C.H."/>
            <person name="De La Providencia I."/>
            <person name="Hainaut M."/>
            <person name="Kuo A."/>
            <person name="Kohler A."/>
            <person name="Murat C."/>
            <person name="Tang N."/>
            <person name="Roy S."/>
            <person name="Loubradou J."/>
            <person name="Henrissat B."/>
            <person name="Grigoriev I.V."/>
            <person name="Corradi N."/>
            <person name="Roux C."/>
            <person name="Martin F.M."/>
        </authorList>
    </citation>
    <scope>NUCLEOTIDE SEQUENCE [LARGE SCALE GENOMIC DNA]</scope>
    <source>
        <strain evidence="3 4">DAOM 227022</strain>
    </source>
</reference>
<feature type="region of interest" description="Disordered" evidence="2">
    <location>
        <begin position="300"/>
        <end position="382"/>
    </location>
</feature>
<feature type="compositionally biased region" description="Basic and acidic residues" evidence="2">
    <location>
        <begin position="300"/>
        <end position="314"/>
    </location>
</feature>
<sequence length="688" mass="79925">MLTQPGGEQVQNIEPSDNTSLSNPDQYLHSLFSSEENKSWEVFRFFVHVHMWDGFVYLFLLVWNSEPDNLHLDYELNLIGGHLLNLHKNEGFNKDKNSRIDEIIKQFKTSRATMNEVLRTEVMNKVHQGLSFQSIYPAQLSNLIHLLNSMNSLQKQALRHVFISRIYGYSKFAEYLSKEWENRLANETNENSQLLQKEQNRKMAETNIKQILSISDLNNQSEKSYADVVKLENNIIDKTKEIISKSSTNEDSNKNLEIIKPVPDSTHFEPEKKLEIIDINKIKKEEKKSLEFVDNEKLSEEKGVESGTIDKEDNIETNASVISENTSKGKFKNDRKLRPGSRYRREENTENNNRSRRKSTKQDPREHEIRENQRESPKVEKLQQEISLLRQEAASHQAALGEIMNIGWRDNDSNNSMQLTKDIEKLQKDLENFTRVKRKGIDINFETANNLLRNCKCKTLIENKMNGKIVLSAALQQDLINYTLSHTNDYFKGLNDLPNKTEFISDDKLEAAIFSRTNELIELTKRFAEVNTGTDAHTKLLPIKIRQHIYAALGQRSFNSNNPLHPLIDHLVNVILSRMNKYRTVDDERNKKINSEVAPIIRQILHLFYFRLQTQEPNPTIKFYQSGDEFDPGVMEPIGQIEKSDEEFEELEVEICSFPVVALLENLDEEERKVFTKAQVIVRPKKST</sequence>
<accession>A0A397SB07</accession>
<feature type="compositionally biased region" description="Polar residues" evidence="2">
    <location>
        <begin position="9"/>
        <end position="22"/>
    </location>
</feature>
<name>A0A397SB07_9GLOM</name>
<feature type="compositionally biased region" description="Basic and acidic residues" evidence="2">
    <location>
        <begin position="331"/>
        <end position="348"/>
    </location>
</feature>
<evidence type="ECO:0000256" key="1">
    <source>
        <dbReference type="SAM" id="Coils"/>
    </source>
</evidence>
<evidence type="ECO:0000256" key="2">
    <source>
        <dbReference type="SAM" id="MobiDB-lite"/>
    </source>
</evidence>
<protein>
    <submittedName>
        <fullName evidence="3">Uncharacterized protein</fullName>
    </submittedName>
</protein>
<dbReference type="EMBL" id="QKYT01000566">
    <property type="protein sequence ID" value="RIA83503.1"/>
    <property type="molecule type" value="Genomic_DNA"/>
</dbReference>
<dbReference type="OrthoDB" id="2439870at2759"/>
<gene>
    <name evidence="3" type="ORF">C1645_743007</name>
</gene>
<feature type="region of interest" description="Disordered" evidence="2">
    <location>
        <begin position="1"/>
        <end position="22"/>
    </location>
</feature>
<organism evidence="3 4">
    <name type="scientific">Glomus cerebriforme</name>
    <dbReference type="NCBI Taxonomy" id="658196"/>
    <lineage>
        <taxon>Eukaryota</taxon>
        <taxon>Fungi</taxon>
        <taxon>Fungi incertae sedis</taxon>
        <taxon>Mucoromycota</taxon>
        <taxon>Glomeromycotina</taxon>
        <taxon>Glomeromycetes</taxon>
        <taxon>Glomerales</taxon>
        <taxon>Glomeraceae</taxon>
        <taxon>Glomus</taxon>
    </lineage>
</organism>
<feature type="compositionally biased region" description="Polar residues" evidence="2">
    <location>
        <begin position="316"/>
        <end position="328"/>
    </location>
</feature>
<dbReference type="Proteomes" id="UP000265703">
    <property type="component" value="Unassembled WGS sequence"/>
</dbReference>
<keyword evidence="4" id="KW-1185">Reference proteome</keyword>
<feature type="coiled-coil region" evidence="1">
    <location>
        <begin position="177"/>
        <end position="234"/>
    </location>
</feature>
<proteinExistence type="predicted"/>
<keyword evidence="1" id="KW-0175">Coiled coil</keyword>